<reference evidence="4" key="1">
    <citation type="submission" date="2023-07" db="EMBL/GenBank/DDBJ databases">
        <authorList>
            <consortium name="AG Swart"/>
            <person name="Singh M."/>
            <person name="Singh A."/>
            <person name="Seah K."/>
            <person name="Emmerich C."/>
        </authorList>
    </citation>
    <scope>NUCLEOTIDE SEQUENCE</scope>
    <source>
        <strain evidence="4">DP1</strain>
    </source>
</reference>
<feature type="compositionally biased region" description="Basic residues" evidence="2">
    <location>
        <begin position="104"/>
        <end position="121"/>
    </location>
</feature>
<feature type="coiled-coil region" evidence="1">
    <location>
        <begin position="227"/>
        <end position="254"/>
    </location>
</feature>
<dbReference type="PROSITE" id="PS50217">
    <property type="entry name" value="BZIP"/>
    <property type="match status" value="1"/>
</dbReference>
<proteinExistence type="predicted"/>
<sequence length="556" mass="65115">MEGDSQDQEGYIPMLTSPIRMNASSPQKLEDEPRPFENDETIKLFLDKKTKGKTKNDQDWILDNPITTHKTTTEQFIDKSPSFNVKEQESSNISSKDEALKQKTPAKRKRKAPGTKKRGRPRKVDPNEEESQEEAKDKSGLKRTNKEQDKAAKPIDPKRRERNRTLARESRQRKKEYIKSLENEIEQLRSTVGQLRSELYTFKEKEKNQYKVPKMKDARNCIREEIMNHMESMLKEFQNNSETIQNQENELKECIGYLEAHHGPFSHSKKKVIRDSFKTLIDRLLPDFVKSVILRSEDTVKFDSEEFMKMMRCSKYQFNEFIKRNQVSDWEKMFVLMDLNKEQMDKMRELKIFAQKSRKEFTNIIHTLLRLKNRIFQELHKTNDMFAIIRDSLTEVQIAKFLLWVKSDTGCNVDRYTLWGIKKHSGRHAMDPSLTDSDSCEEVKEPQDLGECIGKEGNPTNPAAVLNSATNPSIMNTIKKYWSKYMTNGILDIFNNRKDSLGMHDNFSCNSRMYEEYNDFNGEVDLIKDMNNSVPSEPSMNLENLEMTLDGIERLC</sequence>
<evidence type="ECO:0000313" key="5">
    <source>
        <dbReference type="Proteomes" id="UP001295684"/>
    </source>
</evidence>
<feature type="domain" description="BZIP" evidence="3">
    <location>
        <begin position="158"/>
        <end position="205"/>
    </location>
</feature>
<comment type="caution">
    <text evidence="4">The sequence shown here is derived from an EMBL/GenBank/DDBJ whole genome shotgun (WGS) entry which is preliminary data.</text>
</comment>
<dbReference type="SMART" id="SM00338">
    <property type="entry name" value="BRLZ"/>
    <property type="match status" value="1"/>
</dbReference>
<evidence type="ECO:0000259" key="3">
    <source>
        <dbReference type="PROSITE" id="PS50217"/>
    </source>
</evidence>
<dbReference type="Gene3D" id="1.20.5.170">
    <property type="match status" value="1"/>
</dbReference>
<keyword evidence="5" id="KW-1185">Reference proteome</keyword>
<dbReference type="AlphaFoldDB" id="A0AAD1Y713"/>
<dbReference type="Proteomes" id="UP001295684">
    <property type="component" value="Unassembled WGS sequence"/>
</dbReference>
<dbReference type="GO" id="GO:0003700">
    <property type="term" value="F:DNA-binding transcription factor activity"/>
    <property type="evidence" value="ECO:0007669"/>
    <property type="project" value="InterPro"/>
</dbReference>
<evidence type="ECO:0000256" key="1">
    <source>
        <dbReference type="SAM" id="Coils"/>
    </source>
</evidence>
<protein>
    <recommendedName>
        <fullName evidence="3">BZIP domain-containing protein</fullName>
    </recommendedName>
</protein>
<evidence type="ECO:0000313" key="4">
    <source>
        <dbReference type="EMBL" id="CAI2385126.1"/>
    </source>
</evidence>
<gene>
    <name evidence="4" type="ORF">ECRASSUSDP1_LOCUS26672</name>
</gene>
<keyword evidence="1" id="KW-0175">Coiled coil</keyword>
<dbReference type="Pfam" id="PF00170">
    <property type="entry name" value="bZIP_1"/>
    <property type="match status" value="1"/>
</dbReference>
<feature type="compositionally biased region" description="Basic and acidic residues" evidence="2">
    <location>
        <begin position="28"/>
        <end position="58"/>
    </location>
</feature>
<dbReference type="InterPro" id="IPR004827">
    <property type="entry name" value="bZIP"/>
</dbReference>
<evidence type="ECO:0000256" key="2">
    <source>
        <dbReference type="SAM" id="MobiDB-lite"/>
    </source>
</evidence>
<dbReference type="EMBL" id="CAMPGE010027505">
    <property type="protein sequence ID" value="CAI2385126.1"/>
    <property type="molecule type" value="Genomic_DNA"/>
</dbReference>
<organism evidence="4 5">
    <name type="scientific">Euplotes crassus</name>
    <dbReference type="NCBI Taxonomy" id="5936"/>
    <lineage>
        <taxon>Eukaryota</taxon>
        <taxon>Sar</taxon>
        <taxon>Alveolata</taxon>
        <taxon>Ciliophora</taxon>
        <taxon>Intramacronucleata</taxon>
        <taxon>Spirotrichea</taxon>
        <taxon>Hypotrichia</taxon>
        <taxon>Euplotida</taxon>
        <taxon>Euplotidae</taxon>
        <taxon>Moneuplotes</taxon>
    </lineage>
</organism>
<name>A0AAD1Y713_EUPCR</name>
<feature type="compositionally biased region" description="Basic and acidic residues" evidence="2">
    <location>
        <begin position="133"/>
        <end position="174"/>
    </location>
</feature>
<feature type="region of interest" description="Disordered" evidence="2">
    <location>
        <begin position="1"/>
        <end position="174"/>
    </location>
</feature>
<dbReference type="SUPFAM" id="SSF57959">
    <property type="entry name" value="Leucine zipper domain"/>
    <property type="match status" value="1"/>
</dbReference>
<accession>A0AAD1Y713</accession>
<dbReference type="InterPro" id="IPR046347">
    <property type="entry name" value="bZIP_sf"/>
</dbReference>
<feature type="compositionally biased region" description="Polar residues" evidence="2">
    <location>
        <begin position="65"/>
        <end position="94"/>
    </location>
</feature>
<dbReference type="CDD" id="cd14686">
    <property type="entry name" value="bZIP"/>
    <property type="match status" value="1"/>
</dbReference>